<evidence type="ECO:0000313" key="2">
    <source>
        <dbReference type="EMBL" id="HGE99320.1"/>
    </source>
</evidence>
<dbReference type="Gene3D" id="1.25.40.10">
    <property type="entry name" value="Tetratricopeptide repeat domain"/>
    <property type="match status" value="3"/>
</dbReference>
<dbReference type="PANTHER" id="PTHR12558:SF13">
    <property type="entry name" value="CELL DIVISION CYCLE PROTEIN 27 HOMOLOG"/>
    <property type="match status" value="1"/>
</dbReference>
<name>A0A7C3Z1Y6_UNCW3</name>
<gene>
    <name evidence="2" type="ORF">ENX07_04540</name>
</gene>
<accession>A0A7C3Z1Y6</accession>
<evidence type="ECO:0000256" key="1">
    <source>
        <dbReference type="PROSITE-ProRule" id="PRU00339"/>
    </source>
</evidence>
<dbReference type="Pfam" id="PF13181">
    <property type="entry name" value="TPR_8"/>
    <property type="match status" value="1"/>
</dbReference>
<comment type="caution">
    <text evidence="2">The sequence shown here is derived from an EMBL/GenBank/DDBJ whole genome shotgun (WGS) entry which is preliminary data.</text>
</comment>
<dbReference type="EMBL" id="DTMQ01000031">
    <property type="protein sequence ID" value="HGE99320.1"/>
    <property type="molecule type" value="Genomic_DNA"/>
</dbReference>
<dbReference type="PROSITE" id="PS50005">
    <property type="entry name" value="TPR"/>
    <property type="match status" value="1"/>
</dbReference>
<protein>
    <submittedName>
        <fullName evidence="2">Tetratricopeptide repeat protein</fullName>
    </submittedName>
</protein>
<reference evidence="2" key="1">
    <citation type="journal article" date="2020" name="mSystems">
        <title>Genome- and Community-Level Interaction Insights into Carbon Utilization and Element Cycling Functions of Hydrothermarchaeota in Hydrothermal Sediment.</title>
        <authorList>
            <person name="Zhou Z."/>
            <person name="Liu Y."/>
            <person name="Xu W."/>
            <person name="Pan J."/>
            <person name="Luo Z.H."/>
            <person name="Li M."/>
        </authorList>
    </citation>
    <scope>NUCLEOTIDE SEQUENCE [LARGE SCALE GENOMIC DNA]</scope>
    <source>
        <strain evidence="2">SpSt-906</strain>
    </source>
</reference>
<proteinExistence type="predicted"/>
<dbReference type="Pfam" id="PF13174">
    <property type="entry name" value="TPR_6"/>
    <property type="match status" value="1"/>
</dbReference>
<dbReference type="InterPro" id="IPR019734">
    <property type="entry name" value="TPR_rpt"/>
</dbReference>
<sequence length="433" mass="50508">MHPGWRLNITFLRKISFLFLSFLHCAYFNLFYNARSNFKEGERLLTSNPTEAKARFNKAKEKCLLLIKKYPRSRWTPEALYLSSLCHFYLDENEKAKERFSLFLSLYPHHKLSSRTKFYLALTYLKTGERNEGILLLRQLSEEDKREEKRAKLAIYSALIQSGESSLILDSLKRFLVENPRGFEADSCRLLLGELYFSRGDYQKSRASFEDYLRVVKDNKRKIQALLRIGEALFREGAPKETLSQFLDRLHLVDEVPERKAEVDLLRGKILQTLGEEEKAVSLLKGLRTAESYFTLGEYYERKGEFRLALSYYDTAHTLSPTGDFGLKAERKEKLLTRFLQAESLSPALRDFALGELYLLSLKRPDLALREYEKVFRQYPEDSLAPKSLYACAWIKKFILSSPDADSLFSLLIRTYPETEYAREGAMILKKKE</sequence>
<dbReference type="SMART" id="SM00028">
    <property type="entry name" value="TPR"/>
    <property type="match status" value="5"/>
</dbReference>
<dbReference type="SUPFAM" id="SSF48452">
    <property type="entry name" value="TPR-like"/>
    <property type="match status" value="2"/>
</dbReference>
<dbReference type="AlphaFoldDB" id="A0A7C3Z1Y6"/>
<dbReference type="PROSITE" id="PS50293">
    <property type="entry name" value="TPR_REGION"/>
    <property type="match status" value="1"/>
</dbReference>
<feature type="repeat" description="TPR" evidence="1">
    <location>
        <begin position="290"/>
        <end position="323"/>
    </location>
</feature>
<keyword evidence="1" id="KW-0802">TPR repeat</keyword>
<dbReference type="InterPro" id="IPR011990">
    <property type="entry name" value="TPR-like_helical_dom_sf"/>
</dbReference>
<dbReference type="PANTHER" id="PTHR12558">
    <property type="entry name" value="CELL DIVISION CYCLE 16,23,27"/>
    <property type="match status" value="1"/>
</dbReference>
<organism evidence="2">
    <name type="scientific">candidate division WOR-3 bacterium</name>
    <dbReference type="NCBI Taxonomy" id="2052148"/>
    <lineage>
        <taxon>Bacteria</taxon>
        <taxon>Bacteria division WOR-3</taxon>
    </lineage>
</organism>